<protein>
    <recommendedName>
        <fullName evidence="1">Cadherin-like beta-sandwich-like domain-containing protein</fullName>
    </recommendedName>
</protein>
<dbReference type="Proteomes" id="UP000282028">
    <property type="component" value="Unassembled WGS sequence"/>
</dbReference>
<dbReference type="Pfam" id="PF12733">
    <property type="entry name" value="Cadherin-like"/>
    <property type="match status" value="1"/>
</dbReference>
<dbReference type="AlphaFoldDB" id="A0A3M8C1G6"/>
<evidence type="ECO:0000259" key="1">
    <source>
        <dbReference type="Pfam" id="PF12733"/>
    </source>
</evidence>
<reference evidence="2 3" key="1">
    <citation type="submission" date="2018-10" db="EMBL/GenBank/DDBJ databases">
        <title>Phylogenomics of Brevibacillus.</title>
        <authorList>
            <person name="Dunlap C."/>
        </authorList>
    </citation>
    <scope>NUCLEOTIDE SEQUENCE [LARGE SCALE GENOMIC DNA]</scope>
    <source>
        <strain evidence="2 3">JCM 12215</strain>
    </source>
</reference>
<keyword evidence="3" id="KW-1185">Reference proteome</keyword>
<name>A0A3M8C1G6_9BACL</name>
<dbReference type="InterPro" id="IPR025883">
    <property type="entry name" value="Cadherin-like_domain"/>
</dbReference>
<organism evidence="2 3">
    <name type="scientific">Brevibacillus invocatus</name>
    <dbReference type="NCBI Taxonomy" id="173959"/>
    <lineage>
        <taxon>Bacteria</taxon>
        <taxon>Bacillati</taxon>
        <taxon>Bacillota</taxon>
        <taxon>Bacilli</taxon>
        <taxon>Bacillales</taxon>
        <taxon>Paenibacillaceae</taxon>
        <taxon>Brevibacillus</taxon>
    </lineage>
</organism>
<dbReference type="EMBL" id="RHHR01000039">
    <property type="protein sequence ID" value="RNB69403.1"/>
    <property type="molecule type" value="Genomic_DNA"/>
</dbReference>
<proteinExistence type="predicted"/>
<dbReference type="RefSeq" id="WP_122910578.1">
    <property type="nucleotide sequence ID" value="NZ_CBCSBE010000025.1"/>
</dbReference>
<gene>
    <name evidence="2" type="ORF">EDM52_19305</name>
</gene>
<sequence length="52" mass="5264">MPCTLLQTAVVNGAAATSGTAREVQLNVGANSIPVIVTAQDGTTKTYTITIT</sequence>
<evidence type="ECO:0000313" key="3">
    <source>
        <dbReference type="Proteomes" id="UP000282028"/>
    </source>
</evidence>
<feature type="domain" description="Cadherin-like beta-sandwich-like" evidence="1">
    <location>
        <begin position="9"/>
        <end position="52"/>
    </location>
</feature>
<accession>A0A3M8C1G6</accession>
<evidence type="ECO:0000313" key="2">
    <source>
        <dbReference type="EMBL" id="RNB69403.1"/>
    </source>
</evidence>
<comment type="caution">
    <text evidence="2">The sequence shown here is derived from an EMBL/GenBank/DDBJ whole genome shotgun (WGS) entry which is preliminary data.</text>
</comment>